<name>A0A9P6IFA6_9PEZI</name>
<gene>
    <name evidence="2" type="ORF">CkaCkLH20_00925</name>
</gene>
<dbReference type="OrthoDB" id="7464126at2759"/>
<keyword evidence="3" id="KW-1185">Reference proteome</keyword>
<reference evidence="2" key="2">
    <citation type="submission" date="2020-11" db="EMBL/GenBank/DDBJ databases">
        <title>Whole genome sequencing of Colletotrichum sp.</title>
        <authorList>
            <person name="Li H."/>
        </authorList>
    </citation>
    <scope>NUCLEOTIDE SEQUENCE</scope>
    <source>
        <strain evidence="2">CkLH20</strain>
    </source>
</reference>
<comment type="caution">
    <text evidence="2">The sequence shown here is derived from an EMBL/GenBank/DDBJ whole genome shotgun (WGS) entry which is preliminary data.</text>
</comment>
<protein>
    <submittedName>
        <fullName evidence="2">Uncharacterized protein</fullName>
    </submittedName>
</protein>
<evidence type="ECO:0000256" key="1">
    <source>
        <dbReference type="SAM" id="MobiDB-lite"/>
    </source>
</evidence>
<organism evidence="2 3">
    <name type="scientific">Colletotrichum karsti</name>
    <dbReference type="NCBI Taxonomy" id="1095194"/>
    <lineage>
        <taxon>Eukaryota</taxon>
        <taxon>Fungi</taxon>
        <taxon>Dikarya</taxon>
        <taxon>Ascomycota</taxon>
        <taxon>Pezizomycotina</taxon>
        <taxon>Sordariomycetes</taxon>
        <taxon>Hypocreomycetidae</taxon>
        <taxon>Glomerellales</taxon>
        <taxon>Glomerellaceae</taxon>
        <taxon>Colletotrichum</taxon>
        <taxon>Colletotrichum boninense species complex</taxon>
    </lineage>
</organism>
<proteinExistence type="predicted"/>
<evidence type="ECO:0000313" key="2">
    <source>
        <dbReference type="EMBL" id="KAF9881779.1"/>
    </source>
</evidence>
<dbReference type="AlphaFoldDB" id="A0A9P6IFA6"/>
<dbReference type="Proteomes" id="UP000781932">
    <property type="component" value="Unassembled WGS sequence"/>
</dbReference>
<dbReference type="EMBL" id="JAATWM020000002">
    <property type="protein sequence ID" value="KAF9881779.1"/>
    <property type="molecule type" value="Genomic_DNA"/>
</dbReference>
<dbReference type="RefSeq" id="XP_038751240.1">
    <property type="nucleotide sequence ID" value="XM_038883645.1"/>
</dbReference>
<feature type="compositionally biased region" description="Basic and acidic residues" evidence="1">
    <location>
        <begin position="141"/>
        <end position="151"/>
    </location>
</feature>
<feature type="compositionally biased region" description="Acidic residues" evidence="1">
    <location>
        <begin position="100"/>
        <end position="109"/>
    </location>
</feature>
<reference evidence="2" key="1">
    <citation type="submission" date="2020-03" db="EMBL/GenBank/DDBJ databases">
        <authorList>
            <person name="He L."/>
        </authorList>
    </citation>
    <scope>NUCLEOTIDE SEQUENCE</scope>
    <source>
        <strain evidence="2">CkLH20</strain>
    </source>
</reference>
<accession>A0A9P6IFA6</accession>
<feature type="compositionally biased region" description="Basic and acidic residues" evidence="1">
    <location>
        <begin position="79"/>
        <end position="99"/>
    </location>
</feature>
<feature type="compositionally biased region" description="Acidic residues" evidence="1">
    <location>
        <begin position="130"/>
        <end position="140"/>
    </location>
</feature>
<dbReference type="GeneID" id="62156719"/>
<sequence>MRDRNLQADIDRLYRARGYLEDENFRAANAAIQSLIDEKEKWEQWESLQTYKTISLQIREKMLEAAVESIEENIEVLQEKMEQSPWDQKSHYDYLKPPDSDDETEEDTDSRDTTDQESNHGFLGNPDSGNEVETEEDEEVESLHSGDVERR</sequence>
<evidence type="ECO:0000313" key="3">
    <source>
        <dbReference type="Proteomes" id="UP000781932"/>
    </source>
</evidence>
<feature type="region of interest" description="Disordered" evidence="1">
    <location>
        <begin position="79"/>
        <end position="151"/>
    </location>
</feature>